<feature type="compositionally biased region" description="Polar residues" evidence="1">
    <location>
        <begin position="150"/>
        <end position="167"/>
    </location>
</feature>
<evidence type="ECO:0000313" key="2">
    <source>
        <dbReference type="EMBL" id="RSH77549.1"/>
    </source>
</evidence>
<dbReference type="GeneID" id="39587648"/>
<protein>
    <submittedName>
        <fullName evidence="2">Uncharacterized protein</fullName>
    </submittedName>
</protein>
<feature type="compositionally biased region" description="Polar residues" evidence="1">
    <location>
        <begin position="192"/>
        <end position="204"/>
    </location>
</feature>
<feature type="region of interest" description="Disordered" evidence="1">
    <location>
        <begin position="361"/>
        <end position="395"/>
    </location>
</feature>
<reference evidence="2 3" key="1">
    <citation type="submission" date="2018-11" db="EMBL/GenBank/DDBJ databases">
        <title>Genome sequence of Apiotrichum porosum DSM 27194.</title>
        <authorList>
            <person name="Aliyu H."/>
            <person name="Gorte O."/>
            <person name="Ochsenreither K."/>
        </authorList>
    </citation>
    <scope>NUCLEOTIDE SEQUENCE [LARGE SCALE GENOMIC DNA]</scope>
    <source>
        <strain evidence="2 3">DSM 27194</strain>
    </source>
</reference>
<feature type="compositionally biased region" description="Basic and acidic residues" evidence="1">
    <location>
        <begin position="90"/>
        <end position="110"/>
    </location>
</feature>
<evidence type="ECO:0000256" key="1">
    <source>
        <dbReference type="SAM" id="MobiDB-lite"/>
    </source>
</evidence>
<dbReference type="AlphaFoldDB" id="A0A427XF75"/>
<feature type="compositionally biased region" description="Pro residues" evidence="1">
    <location>
        <begin position="225"/>
        <end position="238"/>
    </location>
</feature>
<evidence type="ECO:0000313" key="3">
    <source>
        <dbReference type="Proteomes" id="UP000279236"/>
    </source>
</evidence>
<name>A0A427XF75_9TREE</name>
<sequence>MSWLSSLCFWPLAPERQPLLLDVSPSSQFPPPHTVLTAPVPRTRPFNHLASLLGRLPAPEDAELRHSHSSNHSTASSRPLSIVEYADRRWEERREERQGRARRREAESRRQRALSSAYGSRMCKVDGHRTSQPTTPTFVDGREAPPRPPSATSTHSRATQGSMGNRQSHVRHRSLDVLPLQTSITDIVVPDSPTSFAQSPSTTPHALPSPPPAFSTRRTVSTPVVPSPPTSPTTPPQGGPAGGPPGAQQVAADLPGLNHLRSDSSLTTLNTLASPCAVRASLPLEEKYRASRAARGSMSSVSDARSPSPHPRDLVDRMSEADGYPFPHPNEYDEGETLYDADDSGVVHKTIGLAGLKPICGTGSTRRRKHNKRVRFPPGTATTGRRSRADSKASMTFGDYEKVADEKA</sequence>
<dbReference type="EMBL" id="RSCE01000015">
    <property type="protein sequence ID" value="RSH77549.1"/>
    <property type="molecule type" value="Genomic_DNA"/>
</dbReference>
<feature type="region of interest" description="Disordered" evidence="1">
    <location>
        <begin position="291"/>
        <end position="338"/>
    </location>
</feature>
<dbReference type="RefSeq" id="XP_028472696.1">
    <property type="nucleotide sequence ID" value="XM_028618808.1"/>
</dbReference>
<accession>A0A427XF75</accession>
<feature type="compositionally biased region" description="Basic residues" evidence="1">
    <location>
        <begin position="365"/>
        <end position="375"/>
    </location>
</feature>
<feature type="compositionally biased region" description="Low complexity" evidence="1">
    <location>
        <begin position="291"/>
        <end position="302"/>
    </location>
</feature>
<feature type="compositionally biased region" description="Basic and acidic residues" evidence="1">
    <location>
        <begin position="310"/>
        <end position="320"/>
    </location>
</feature>
<proteinExistence type="predicted"/>
<dbReference type="Proteomes" id="UP000279236">
    <property type="component" value="Unassembled WGS sequence"/>
</dbReference>
<feature type="region of interest" description="Disordered" evidence="1">
    <location>
        <begin position="90"/>
        <end position="177"/>
    </location>
</feature>
<feature type="region of interest" description="Disordered" evidence="1">
    <location>
        <begin position="191"/>
        <end position="251"/>
    </location>
</feature>
<gene>
    <name evidence="2" type="ORF">EHS24_003105</name>
</gene>
<comment type="caution">
    <text evidence="2">The sequence shown here is derived from an EMBL/GenBank/DDBJ whole genome shotgun (WGS) entry which is preliminary data.</text>
</comment>
<keyword evidence="3" id="KW-1185">Reference proteome</keyword>
<organism evidence="2 3">
    <name type="scientific">Apiotrichum porosum</name>
    <dbReference type="NCBI Taxonomy" id="105984"/>
    <lineage>
        <taxon>Eukaryota</taxon>
        <taxon>Fungi</taxon>
        <taxon>Dikarya</taxon>
        <taxon>Basidiomycota</taxon>
        <taxon>Agaricomycotina</taxon>
        <taxon>Tremellomycetes</taxon>
        <taxon>Trichosporonales</taxon>
        <taxon>Trichosporonaceae</taxon>
        <taxon>Apiotrichum</taxon>
    </lineage>
</organism>